<evidence type="ECO:0008006" key="7">
    <source>
        <dbReference type="Google" id="ProtNLM"/>
    </source>
</evidence>
<dbReference type="SUPFAM" id="SSF140869">
    <property type="entry name" value="GUN4-like"/>
    <property type="match status" value="1"/>
</dbReference>
<dbReference type="Pfam" id="PF05419">
    <property type="entry name" value="GUN4"/>
    <property type="match status" value="1"/>
</dbReference>
<organism evidence="5 6">
    <name type="scientific">Roseofilum reptotaenium AO1-A</name>
    <dbReference type="NCBI Taxonomy" id="1925591"/>
    <lineage>
        <taxon>Bacteria</taxon>
        <taxon>Bacillati</taxon>
        <taxon>Cyanobacteriota</taxon>
        <taxon>Cyanophyceae</taxon>
        <taxon>Desertifilales</taxon>
        <taxon>Desertifilaceae</taxon>
        <taxon>Roseofilum</taxon>
    </lineage>
</organism>
<name>A0A1L9QWI4_9CYAN</name>
<comment type="caution">
    <text evidence="5">The sequence shown here is derived from an EMBL/GenBank/DDBJ whole genome shotgun (WGS) entry which is preliminary data.</text>
</comment>
<dbReference type="InterPro" id="IPR027417">
    <property type="entry name" value="P-loop_NTPase"/>
</dbReference>
<sequence length="1000" mass="115950">MLIVNFPMVRILHIQLTPVGKDQARFQFFWDNPNQFEPRFLALSEIEELLQISETDYYTLLPVSYAEMGEELFNWLDGTDRLLQSALNESRKKHRGEQIVLAISTSGRLANLPWEILHNGKQFLVEQKPPIVPVRWVTEGLDGEQLTVKEEAKPRFLNMVFMACSPQDVQPVLDFEAEEGQILMATKGITKDLCLTVEESGCLEEFQDIFNSEEDPFDVVHLTGHGTIDGEQPYFLTEDEYGYCQKSSAADIAKTLQLNYPKLVFLSGCQTGYSRSSAGQLVLSMAEELVLEGAPAVLSWGDRVQDKEASAIAATLYRELSAGQTLVQALGLTYQRLLEGEGMVNLVTWDLESGQGEYRQWHLLRLYATSLPGVLVTKRNSRRQRRQPAPPRNIKDFIPTREQELPLGPKEFVGRRRQLQNCLRSLKTDEDKVGVLLTGMGGWGKSAIAARLCQRLLPWFKEPIVWTWQEQPINEQSIVKKLSDELEDATERQLLQGQEELKYRLRNLFAASDSQPFLLVLDDFEQNLELISGQYRLKPETARVLRALVWAMQRTNAGHRMIITCRYQFQSDLLEGFFIQPLESFHHADLLKILQRLPHFNSDENQALIPRALTLASGNPRLLKKINDEVLVQDNAEERLTQWETNPETWKYKVIWEDLNPLIDEPLAKILSACLVYRIHVPMAALEAVCQGQLSSREEEREQIERAMALGLIEISYHLEEDQREYRVSQNLSQIFSAVRLLEDTDKLYPLYQKAWSALTELWANRGKKNQEQWQEIFRLKFADKGNPERFREGFKQMLSVQYNTAADQGFEKELRKFKSELTRDGLCQELETLLQQEKWREADEETSWIFYQVMVLDGFDDFYDLYRRIPSDNFNDIDILWVQYSDGQFGFSIQKHIWKTLGGHPDAASETWKNFCKQIQWHDGSEWKRYEDLSFDREKAAIGELPALSYTRWKRPGFVMSYGEWLLGYGGAGINWLKVVFYRKKSKVKRKIVIRLMRR</sequence>
<protein>
    <recommendedName>
        <fullName evidence="7">CHAT domain-containing protein</fullName>
    </recommendedName>
</protein>
<dbReference type="InterPro" id="IPR024983">
    <property type="entry name" value="CHAT_dom"/>
</dbReference>
<dbReference type="PANTHER" id="PTHR34800:SF1">
    <property type="entry name" value="TETRAPYRROLE-BINDING PROTEIN, CHLOROPLASTIC"/>
    <property type="match status" value="1"/>
</dbReference>
<dbReference type="STRING" id="1925591.BI308_02770"/>
<proteinExistence type="predicted"/>
<keyword evidence="1" id="KW-1133">Transmembrane helix</keyword>
<dbReference type="PANTHER" id="PTHR34800">
    <property type="entry name" value="TETRAPYRROLE-BINDING PROTEIN, CHLOROPLASTIC"/>
    <property type="match status" value="1"/>
</dbReference>
<reference evidence="5" key="1">
    <citation type="submission" date="2016-10" db="EMBL/GenBank/DDBJ databases">
        <title>CRISPR-Cas defence system in Roseofilum reptotaenium: evidence of a bacteriophage-cyanobacterium arms race in the coral black band disease.</title>
        <authorList>
            <person name="Buerger P."/>
            <person name="Wood-Charlson E.M."/>
            <person name="Weynberg K.D."/>
            <person name="Willis B."/>
            <person name="Van Oppen M.J."/>
        </authorList>
    </citation>
    <scope>NUCLEOTIDE SEQUENCE [LARGE SCALE GENOMIC DNA]</scope>
    <source>
        <strain evidence="5">AO1-A</strain>
    </source>
</reference>
<dbReference type="InterPro" id="IPR008629">
    <property type="entry name" value="GUN4-like"/>
</dbReference>
<evidence type="ECO:0000313" key="5">
    <source>
        <dbReference type="EMBL" id="OJJ26999.1"/>
    </source>
</evidence>
<feature type="domain" description="Orc1-like AAA ATPase" evidence="4">
    <location>
        <begin position="411"/>
        <end position="557"/>
    </location>
</feature>
<dbReference type="EMBL" id="MLAW01000003">
    <property type="protein sequence ID" value="OJJ26999.1"/>
    <property type="molecule type" value="Genomic_DNA"/>
</dbReference>
<feature type="domain" description="CHAT" evidence="3">
    <location>
        <begin position="68"/>
        <end position="342"/>
    </location>
</feature>
<keyword evidence="1" id="KW-0472">Membrane</keyword>
<dbReference type="Pfam" id="PF13191">
    <property type="entry name" value="AAA_16"/>
    <property type="match status" value="1"/>
</dbReference>
<gene>
    <name evidence="5" type="ORF">BI308_02770</name>
</gene>
<dbReference type="Gene3D" id="3.40.50.300">
    <property type="entry name" value="P-loop containing nucleotide triphosphate hydrolases"/>
    <property type="match status" value="1"/>
</dbReference>
<dbReference type="InterPro" id="IPR037215">
    <property type="entry name" value="GUN4-like_sf"/>
</dbReference>
<evidence type="ECO:0000256" key="1">
    <source>
        <dbReference type="SAM" id="Phobius"/>
    </source>
</evidence>
<dbReference type="Gene3D" id="1.25.40.620">
    <property type="match status" value="1"/>
</dbReference>
<evidence type="ECO:0000259" key="2">
    <source>
        <dbReference type="Pfam" id="PF05419"/>
    </source>
</evidence>
<accession>A0A1L9QWI4</accession>
<dbReference type="Gene3D" id="1.10.10.1770">
    <property type="entry name" value="Gun4-like"/>
    <property type="match status" value="1"/>
</dbReference>
<dbReference type="AlphaFoldDB" id="A0A1L9QWI4"/>
<evidence type="ECO:0000259" key="4">
    <source>
        <dbReference type="Pfam" id="PF13191"/>
    </source>
</evidence>
<keyword evidence="6" id="KW-1185">Reference proteome</keyword>
<dbReference type="Proteomes" id="UP000183940">
    <property type="component" value="Unassembled WGS sequence"/>
</dbReference>
<feature type="domain" description="GUN4-like" evidence="2">
    <location>
        <begin position="829"/>
        <end position="953"/>
    </location>
</feature>
<dbReference type="Pfam" id="PF12770">
    <property type="entry name" value="CHAT"/>
    <property type="match status" value="1"/>
</dbReference>
<feature type="transmembrane region" description="Helical" evidence="1">
    <location>
        <begin position="963"/>
        <end position="982"/>
    </location>
</feature>
<evidence type="ECO:0000259" key="3">
    <source>
        <dbReference type="Pfam" id="PF12770"/>
    </source>
</evidence>
<keyword evidence="1" id="KW-0812">Transmembrane</keyword>
<evidence type="ECO:0000313" key="6">
    <source>
        <dbReference type="Proteomes" id="UP000183940"/>
    </source>
</evidence>
<dbReference type="InterPro" id="IPR041664">
    <property type="entry name" value="AAA_16"/>
</dbReference>
<dbReference type="CDD" id="cd16383">
    <property type="entry name" value="GUN4"/>
    <property type="match status" value="1"/>
</dbReference>
<dbReference type="SUPFAM" id="SSF52540">
    <property type="entry name" value="P-loop containing nucleoside triphosphate hydrolases"/>
    <property type="match status" value="1"/>
</dbReference>
<dbReference type="GO" id="GO:0046906">
    <property type="term" value="F:tetrapyrrole binding"/>
    <property type="evidence" value="ECO:0007669"/>
    <property type="project" value="TreeGrafter"/>
</dbReference>